<comment type="caution">
    <text evidence="5">The sequence shown here is derived from an EMBL/GenBank/DDBJ whole genome shotgun (WGS) entry which is preliminary data.</text>
</comment>
<keyword evidence="3" id="KW-0804">Transcription</keyword>
<dbReference type="Gene3D" id="1.10.1660.10">
    <property type="match status" value="1"/>
</dbReference>
<dbReference type="GO" id="GO:0003677">
    <property type="term" value="F:DNA binding"/>
    <property type="evidence" value="ECO:0007669"/>
    <property type="project" value="UniProtKB-KW"/>
</dbReference>
<dbReference type="SUPFAM" id="SSF46955">
    <property type="entry name" value="Putative DNA-binding domain"/>
    <property type="match status" value="1"/>
</dbReference>
<feature type="domain" description="HTH merR-type" evidence="4">
    <location>
        <begin position="4"/>
        <end position="72"/>
    </location>
</feature>
<dbReference type="InterPro" id="IPR000551">
    <property type="entry name" value="MerR-type_HTH_dom"/>
</dbReference>
<dbReference type="EMBL" id="VHSH01000007">
    <property type="protein sequence ID" value="TQV77998.1"/>
    <property type="molecule type" value="Genomic_DNA"/>
</dbReference>
<evidence type="ECO:0000259" key="4">
    <source>
        <dbReference type="PROSITE" id="PS50937"/>
    </source>
</evidence>
<dbReference type="OrthoDB" id="9802944at2"/>
<dbReference type="Proteomes" id="UP000315252">
    <property type="component" value="Unassembled WGS sequence"/>
</dbReference>
<evidence type="ECO:0000313" key="5">
    <source>
        <dbReference type="EMBL" id="TQV77998.1"/>
    </source>
</evidence>
<dbReference type="Pfam" id="PF00376">
    <property type="entry name" value="MerR"/>
    <property type="match status" value="1"/>
</dbReference>
<proteinExistence type="predicted"/>
<dbReference type="InterPro" id="IPR047057">
    <property type="entry name" value="MerR_fam"/>
</dbReference>
<sequence length="147" mass="16537">MGSELDIGEVARRSGLPASTLRYYEEKGLIRSSGRKGLRRLFDPGVLDQLALITLGRLAQFKLEELPAMLPGESGAALDRAKINEKAQELDRRIDELTALSKLLRHVAECRADNHFSCPRFKKLLRIAFRLREDDKKRHPGKASNTA</sequence>
<organism evidence="5 6">
    <name type="scientific">Denitrobaculum tricleocarpae</name>
    <dbReference type="NCBI Taxonomy" id="2591009"/>
    <lineage>
        <taxon>Bacteria</taxon>
        <taxon>Pseudomonadati</taxon>
        <taxon>Pseudomonadota</taxon>
        <taxon>Alphaproteobacteria</taxon>
        <taxon>Rhodospirillales</taxon>
        <taxon>Rhodospirillaceae</taxon>
        <taxon>Denitrobaculum</taxon>
    </lineage>
</organism>
<evidence type="ECO:0000256" key="1">
    <source>
        <dbReference type="ARBA" id="ARBA00023015"/>
    </source>
</evidence>
<dbReference type="AlphaFoldDB" id="A0A545TLB5"/>
<dbReference type="GO" id="GO:0003700">
    <property type="term" value="F:DNA-binding transcription factor activity"/>
    <property type="evidence" value="ECO:0007669"/>
    <property type="project" value="InterPro"/>
</dbReference>
<protein>
    <submittedName>
        <fullName evidence="5">MerR family DNA-binding transcriptional regulator</fullName>
    </submittedName>
</protein>
<dbReference type="PANTHER" id="PTHR30204">
    <property type="entry name" value="REDOX-CYCLING DRUG-SENSING TRANSCRIPTIONAL ACTIVATOR SOXR"/>
    <property type="match status" value="1"/>
</dbReference>
<dbReference type="SMART" id="SM00422">
    <property type="entry name" value="HTH_MERR"/>
    <property type="match status" value="1"/>
</dbReference>
<keyword evidence="1" id="KW-0805">Transcription regulation</keyword>
<dbReference type="InterPro" id="IPR009061">
    <property type="entry name" value="DNA-bd_dom_put_sf"/>
</dbReference>
<gene>
    <name evidence="5" type="ORF">FKG95_20410</name>
</gene>
<dbReference type="PANTHER" id="PTHR30204:SF97">
    <property type="entry name" value="MERR FAMILY REGULATORY PROTEIN"/>
    <property type="match status" value="1"/>
</dbReference>
<keyword evidence="6" id="KW-1185">Reference proteome</keyword>
<dbReference type="InterPro" id="IPR015358">
    <property type="entry name" value="Tscrpt_reg_MerR_DNA-bd"/>
</dbReference>
<dbReference type="Pfam" id="PF09278">
    <property type="entry name" value="MerR-DNA-bind"/>
    <property type="match status" value="1"/>
</dbReference>
<dbReference type="PROSITE" id="PS50937">
    <property type="entry name" value="HTH_MERR_2"/>
    <property type="match status" value="1"/>
</dbReference>
<evidence type="ECO:0000256" key="3">
    <source>
        <dbReference type="ARBA" id="ARBA00023163"/>
    </source>
</evidence>
<keyword evidence="2 5" id="KW-0238">DNA-binding</keyword>
<evidence type="ECO:0000313" key="6">
    <source>
        <dbReference type="Proteomes" id="UP000315252"/>
    </source>
</evidence>
<evidence type="ECO:0000256" key="2">
    <source>
        <dbReference type="ARBA" id="ARBA00023125"/>
    </source>
</evidence>
<dbReference type="CDD" id="cd04781">
    <property type="entry name" value="HTH_MerR-like_sg6"/>
    <property type="match status" value="1"/>
</dbReference>
<accession>A0A545TLB5</accession>
<reference evidence="5 6" key="1">
    <citation type="submission" date="2019-06" db="EMBL/GenBank/DDBJ databases">
        <title>Whole genome sequence for Rhodospirillaceae sp. R148.</title>
        <authorList>
            <person name="Wang G."/>
        </authorList>
    </citation>
    <scope>NUCLEOTIDE SEQUENCE [LARGE SCALE GENOMIC DNA]</scope>
    <source>
        <strain evidence="5 6">R148</strain>
    </source>
</reference>
<name>A0A545TLB5_9PROT</name>